<organism evidence="2 3">
    <name type="scientific">Arthrobacter phage vB_ArtM-ArV1</name>
    <dbReference type="NCBI Taxonomy" id="1566993"/>
    <lineage>
        <taxon>Viruses</taxon>
        <taxon>Duplodnaviria</taxon>
        <taxon>Heunggongvirae</taxon>
        <taxon>Uroviricota</taxon>
        <taxon>Caudoviricetes</taxon>
        <taxon>Klausavirus</taxon>
        <taxon>Klausavirus ArV1</taxon>
    </lineage>
</organism>
<sequence>MRKKREPRTFDFRRTYWGHAFDVHGVPDKKRPGQWKRGKFTGWTISTPRPMPGDRMLWATALGHIVAEITEVDPYRDPQDMAKIKGKVVERVRTGTGAETLNTDVTTKKVNP</sequence>
<dbReference type="OrthoDB" id="33515at10239"/>
<feature type="region of interest" description="Disordered" evidence="1">
    <location>
        <begin position="28"/>
        <end position="47"/>
    </location>
</feature>
<dbReference type="EMBL" id="KM879463">
    <property type="protein sequence ID" value="AIZ01755.1"/>
    <property type="molecule type" value="Genomic_DNA"/>
</dbReference>
<gene>
    <name evidence="2" type="ORF">ArV1_068</name>
</gene>
<accession>A0A0A7HE81</accession>
<dbReference type="RefSeq" id="YP_009126101.1">
    <property type="nucleotide sequence ID" value="NC_026606.1"/>
</dbReference>
<reference evidence="2 3" key="1">
    <citation type="submission" date="2014-10" db="EMBL/GenBank/DDBJ databases">
        <title>Genome of vB_ArtM-ArV1 - first myovirus infecting Arthrobacter sp.</title>
        <authorList>
            <person name="Simoliunas E."/>
            <person name="Kaliniene L."/>
            <person name="Stasilo M."/>
            <person name="Meskys R."/>
        </authorList>
    </citation>
    <scope>NUCLEOTIDE SEQUENCE [LARGE SCALE GENOMIC DNA]</scope>
</reference>
<proteinExistence type="predicted"/>
<dbReference type="GeneID" id="23680910"/>
<protein>
    <submittedName>
        <fullName evidence="2">Uncharacterized protein</fullName>
    </submittedName>
</protein>
<dbReference type="KEGG" id="vg:23680910"/>
<name>A0A0A7HE81_9CAUD</name>
<keyword evidence="3" id="KW-1185">Reference proteome</keyword>
<evidence type="ECO:0000313" key="3">
    <source>
        <dbReference type="Proteomes" id="UP000031071"/>
    </source>
</evidence>
<dbReference type="Proteomes" id="UP000031071">
    <property type="component" value="Segment"/>
</dbReference>
<evidence type="ECO:0000313" key="2">
    <source>
        <dbReference type="EMBL" id="AIZ01755.1"/>
    </source>
</evidence>
<evidence type="ECO:0000256" key="1">
    <source>
        <dbReference type="SAM" id="MobiDB-lite"/>
    </source>
</evidence>